<evidence type="ECO:0000256" key="7">
    <source>
        <dbReference type="ARBA" id="ARBA00023085"/>
    </source>
</evidence>
<comment type="similarity">
    <text evidence="3">In the N-terminal section; belongs to the PMEI family.</text>
</comment>
<organism evidence="11">
    <name type="scientific">Prunus dulcis</name>
    <name type="common">Almond</name>
    <name type="synonym">Amygdalus dulcis</name>
    <dbReference type="NCBI Taxonomy" id="3755"/>
    <lineage>
        <taxon>Eukaryota</taxon>
        <taxon>Viridiplantae</taxon>
        <taxon>Streptophyta</taxon>
        <taxon>Embryophyta</taxon>
        <taxon>Tracheophyta</taxon>
        <taxon>Spermatophyta</taxon>
        <taxon>Magnoliopsida</taxon>
        <taxon>eudicotyledons</taxon>
        <taxon>Gunneridae</taxon>
        <taxon>Pentapetalae</taxon>
        <taxon>rosids</taxon>
        <taxon>fabids</taxon>
        <taxon>Rosales</taxon>
        <taxon>Rosaceae</taxon>
        <taxon>Amygdaloideae</taxon>
        <taxon>Amygdaleae</taxon>
        <taxon>Prunus</taxon>
    </lineage>
</organism>
<proteinExistence type="inferred from homology"/>
<dbReference type="PROSITE" id="PS00503">
    <property type="entry name" value="PECTINESTERASE_2"/>
    <property type="match status" value="2"/>
</dbReference>
<dbReference type="InterPro" id="IPR018040">
    <property type="entry name" value="Pectinesterase_Tyr_AS"/>
</dbReference>
<evidence type="ECO:0000256" key="2">
    <source>
        <dbReference type="ARBA" id="ARBA00005184"/>
    </source>
</evidence>
<dbReference type="NCBIfam" id="TIGR01614">
    <property type="entry name" value="PME_inhib"/>
    <property type="match status" value="2"/>
</dbReference>
<dbReference type="GO" id="GO:0045490">
    <property type="term" value="P:pectin catabolic process"/>
    <property type="evidence" value="ECO:0007669"/>
    <property type="project" value="UniProtKB-UniPathway"/>
</dbReference>
<feature type="signal peptide" evidence="9">
    <location>
        <begin position="1"/>
        <end position="23"/>
    </location>
</feature>
<dbReference type="PANTHER" id="PTHR31707">
    <property type="entry name" value="PECTINESTERASE"/>
    <property type="match status" value="1"/>
</dbReference>
<dbReference type="Pfam" id="PF04043">
    <property type="entry name" value="PMEI"/>
    <property type="match status" value="2"/>
</dbReference>
<dbReference type="InterPro" id="IPR033131">
    <property type="entry name" value="Pectinesterase_Asp_AS"/>
</dbReference>
<keyword evidence="6" id="KW-0378">Hydrolase</keyword>
<keyword evidence="9" id="KW-0732">Signal</keyword>
<feature type="active site" evidence="8">
    <location>
        <position position="846"/>
    </location>
</feature>
<dbReference type="GO" id="GO:0004857">
    <property type="term" value="F:enzyme inhibitor activity"/>
    <property type="evidence" value="ECO:0007669"/>
    <property type="project" value="InterPro"/>
</dbReference>
<dbReference type="FunFam" id="2.160.20.10:FF:000001">
    <property type="entry name" value="Pectinesterase"/>
    <property type="match status" value="2"/>
</dbReference>
<evidence type="ECO:0000256" key="5">
    <source>
        <dbReference type="ARBA" id="ARBA00022512"/>
    </source>
</evidence>
<evidence type="ECO:0000256" key="1">
    <source>
        <dbReference type="ARBA" id="ARBA00004191"/>
    </source>
</evidence>
<evidence type="ECO:0000256" key="4">
    <source>
        <dbReference type="ARBA" id="ARBA00007786"/>
    </source>
</evidence>
<feature type="domain" description="Pectinesterase inhibitor" evidence="10">
    <location>
        <begin position="27"/>
        <end position="178"/>
    </location>
</feature>
<reference evidence="11" key="1">
    <citation type="journal article" date="2019" name="Science">
        <title>Mutation of a bHLH transcription factor allowed almond domestication.</title>
        <authorList>
            <person name="Sanchez-Perez R."/>
            <person name="Pavan S."/>
            <person name="Mazzeo R."/>
            <person name="Moldovan C."/>
            <person name="Aiese Cigliano R."/>
            <person name="Del Cueto J."/>
            <person name="Ricciardi F."/>
            <person name="Lotti C."/>
            <person name="Ricciardi L."/>
            <person name="Dicenta F."/>
            <person name="Lopez-Marques R.L."/>
            <person name="Lindberg Moller B."/>
        </authorList>
    </citation>
    <scope>NUCLEOTIDE SEQUENCE</scope>
</reference>
<name>A0A4Y1R295_PRUDU</name>
<sequence length="1008" mass="111694">MATKPSLLLSILIFSFIFQTALSRSHHHSSRIRTWCQKTPHPEPCNYCMSHSRHRLVPKHTSEFRKMMVQVALERALNAKSYASQFGQNCQNNQQKAAWADCLKLFEDTVHQLNITLEGLGTKRNCSNFDAQTWLSAALTNIHTCQVGSMELNVSDFIAPIYTSNNNVSELISNGLAIGSQLLGTEENYADEEYPNWVSKHERRLLQASKIKANLVVAKDGSGHFRTVQAAIDAAAKRKITSRFIIYVKKGVYRENIEVSNTNNNIMLIGASMRYTIITASRSVNGGSTTYNSATAGIDGPGFIARGITFSNTAGPLKGQAVALRSASDLSVFYRCAFQGYQDTLMVHSQRQFYRECYIYGTIDFIFGNAAAVFQSCIIYVRRPLKGQVNVITAQARNDPYQNTAISIHNSQVRAAADLKPVVSAFKTYLGRPWMQYSRVVFMKCYLDSLVNPVGWLEWQRSNFALSTLYYAEYKNFGPASSTRYRVKWPGFHVITSANVASKFTVSSLITGRSWLPATGVPYTAGKTPYPETCKYTLTHAQKYSVPTRMSDFKKLAVQVTMQQALKAQSHNKWLGPKCRNKIEKAAWADCLSLYQDTIMLLNQTIDPATKCTDYDAQTWLSTALTNLDTCRAGFVELGVSDFVLPLMSNNVSKLISNTLSIGNGSNVPAVTNRYKEGFPTWVSPGDRKLLQSSPAADVVVAQDGSGNYKTIKEGLAAAEKRSGSNRFVIHVKRGVYKENLEIKLKNIMLLGDGLRYTIITGSRSVVGGSTTFNSATVAVTGDGFIARGITFRNTAGPENHQAVALRSGADLSVFYRCGFEGYQDTLYVHSQRQFYKECYVYGTVDFIFGNAAVVLQNCMIYARRPMNGQKNTITAQGRTDPNQNTGISIHDSRVMAGSDLKPVLSSVKTYLGRPWKEYSRTVFLQSYLDTLVDPAGWLEWDGNFALKTLYYGEYKNTGPGSSTSGRVNWGGYHVITSSSEASKFTVGNFIAGSSWLPATNVPFTAGL</sequence>
<accession>A0A4Y1R295</accession>
<evidence type="ECO:0000256" key="6">
    <source>
        <dbReference type="ARBA" id="ARBA00022801"/>
    </source>
</evidence>
<feature type="active site" evidence="8">
    <location>
        <position position="364"/>
    </location>
</feature>
<feature type="chain" id="PRO_5021389970" evidence="9">
    <location>
        <begin position="24"/>
        <end position="1008"/>
    </location>
</feature>
<keyword evidence="5" id="KW-0134">Cell wall</keyword>
<protein>
    <submittedName>
        <fullName evidence="11">Plant invertase/pectin methylesterase inhibitor superfamily</fullName>
    </submittedName>
</protein>
<evidence type="ECO:0000256" key="8">
    <source>
        <dbReference type="PROSITE-ProRule" id="PRU10040"/>
    </source>
</evidence>
<dbReference type="UniPathway" id="UPA00545">
    <property type="reaction ID" value="UER00823"/>
</dbReference>
<evidence type="ECO:0000313" key="11">
    <source>
        <dbReference type="EMBL" id="BBG98231.1"/>
    </source>
</evidence>
<dbReference type="InterPro" id="IPR035513">
    <property type="entry name" value="Invertase/methylesterase_inhib"/>
</dbReference>
<dbReference type="SUPFAM" id="SSF101148">
    <property type="entry name" value="Plant invertase/pectin methylesterase inhibitor"/>
    <property type="match status" value="2"/>
</dbReference>
<dbReference type="GO" id="GO:0030599">
    <property type="term" value="F:pectinesterase activity"/>
    <property type="evidence" value="ECO:0007669"/>
    <property type="project" value="InterPro"/>
</dbReference>
<evidence type="ECO:0000259" key="10">
    <source>
        <dbReference type="SMART" id="SM00856"/>
    </source>
</evidence>
<dbReference type="SMART" id="SM00856">
    <property type="entry name" value="PMEI"/>
    <property type="match status" value="2"/>
</dbReference>
<comment type="similarity">
    <text evidence="4">In the C-terminal section; belongs to the pectinesterase family.</text>
</comment>
<evidence type="ECO:0000256" key="3">
    <source>
        <dbReference type="ARBA" id="ARBA00006027"/>
    </source>
</evidence>
<keyword evidence="5" id="KW-0964">Secreted</keyword>
<dbReference type="PROSITE" id="PS00800">
    <property type="entry name" value="PECTINESTERASE_1"/>
    <property type="match status" value="1"/>
</dbReference>
<dbReference type="CDD" id="cd15798">
    <property type="entry name" value="PMEI-like_3"/>
    <property type="match status" value="2"/>
</dbReference>
<keyword evidence="7" id="KW-0063">Aspartyl esterase</keyword>
<dbReference type="InterPro" id="IPR000070">
    <property type="entry name" value="Pectinesterase_cat"/>
</dbReference>
<comment type="subcellular location">
    <subcellularLocation>
        <location evidence="1">Secreted</location>
        <location evidence="1">Cell wall</location>
    </subcellularLocation>
</comment>
<feature type="domain" description="Pectinesterase inhibitor" evidence="10">
    <location>
        <begin position="517"/>
        <end position="662"/>
    </location>
</feature>
<dbReference type="InterPro" id="IPR012334">
    <property type="entry name" value="Pectin_lyas_fold"/>
</dbReference>
<dbReference type="Gene3D" id="2.160.20.10">
    <property type="entry name" value="Single-stranded right-handed beta-helix, Pectin lyase-like"/>
    <property type="match status" value="2"/>
</dbReference>
<evidence type="ECO:0000256" key="9">
    <source>
        <dbReference type="SAM" id="SignalP"/>
    </source>
</evidence>
<dbReference type="InterPro" id="IPR006501">
    <property type="entry name" value="Pectinesterase_inhib_dom"/>
</dbReference>
<dbReference type="InterPro" id="IPR011050">
    <property type="entry name" value="Pectin_lyase_fold/virulence"/>
</dbReference>
<dbReference type="GO" id="GO:0042545">
    <property type="term" value="P:cell wall modification"/>
    <property type="evidence" value="ECO:0007669"/>
    <property type="project" value="InterPro"/>
</dbReference>
<dbReference type="AlphaFoldDB" id="A0A4Y1R295"/>
<dbReference type="EMBL" id="AP019298">
    <property type="protein sequence ID" value="BBG98231.1"/>
    <property type="molecule type" value="Genomic_DNA"/>
</dbReference>
<dbReference type="SUPFAM" id="SSF51126">
    <property type="entry name" value="Pectin lyase-like"/>
    <property type="match status" value="2"/>
</dbReference>
<gene>
    <name evidence="11" type="ORF">Prudu_007577</name>
</gene>
<dbReference type="Gene3D" id="1.20.140.40">
    <property type="entry name" value="Invertase/pectin methylesterase inhibitor family protein"/>
    <property type="match status" value="2"/>
</dbReference>
<dbReference type="Pfam" id="PF01095">
    <property type="entry name" value="Pectinesterase"/>
    <property type="match status" value="2"/>
</dbReference>
<comment type="pathway">
    <text evidence="2">Glycan metabolism; pectin degradation; 2-dehydro-3-deoxy-D-gluconate from pectin: step 1/5.</text>
</comment>